<dbReference type="GO" id="GO:0005829">
    <property type="term" value="C:cytosol"/>
    <property type="evidence" value="ECO:0007669"/>
    <property type="project" value="TreeGrafter"/>
</dbReference>
<dbReference type="SUPFAM" id="SSF63882">
    <property type="entry name" value="MoeA N-terminal region -like"/>
    <property type="match status" value="1"/>
</dbReference>
<dbReference type="InterPro" id="IPR036425">
    <property type="entry name" value="MoaB/Mog-like_dom_sf"/>
</dbReference>
<evidence type="ECO:0000256" key="10">
    <source>
        <dbReference type="ARBA" id="ARBA00022842"/>
    </source>
</evidence>
<feature type="domain" description="MoaB/Mog" evidence="15">
    <location>
        <begin position="11"/>
        <end position="157"/>
    </location>
</feature>
<dbReference type="Proteomes" id="UP001208570">
    <property type="component" value="Unassembled WGS sequence"/>
</dbReference>
<comment type="catalytic activity">
    <reaction evidence="13">
        <text>adenylyl-molybdopterin + molybdate = Mo-molybdopterin + AMP + H(+)</text>
        <dbReference type="Rhea" id="RHEA:35047"/>
        <dbReference type="ChEBI" id="CHEBI:15378"/>
        <dbReference type="ChEBI" id="CHEBI:36264"/>
        <dbReference type="ChEBI" id="CHEBI:62727"/>
        <dbReference type="ChEBI" id="CHEBI:71302"/>
        <dbReference type="ChEBI" id="CHEBI:456215"/>
    </reaction>
</comment>
<dbReference type="NCBIfam" id="TIGR00177">
    <property type="entry name" value="molyb_syn"/>
    <property type="match status" value="1"/>
</dbReference>
<evidence type="ECO:0000256" key="3">
    <source>
        <dbReference type="ARBA" id="ARBA00007589"/>
    </source>
</evidence>
<dbReference type="InterPro" id="IPR036688">
    <property type="entry name" value="MoeA_C_domain_IV_sf"/>
</dbReference>
<keyword evidence="7 13" id="KW-0479">Metal-binding</keyword>
<dbReference type="GO" id="GO:0005524">
    <property type="term" value="F:ATP binding"/>
    <property type="evidence" value="ECO:0007669"/>
    <property type="project" value="UniProtKB-UniRule"/>
</dbReference>
<dbReference type="PROSITE" id="PS01078">
    <property type="entry name" value="MOCF_BIOSYNTHESIS_1"/>
    <property type="match status" value="1"/>
</dbReference>
<comment type="cofactor">
    <cofactor evidence="1 13">
        <name>Mg(2+)</name>
        <dbReference type="ChEBI" id="CHEBI:18420"/>
    </cofactor>
</comment>
<keyword evidence="11 13" id="KW-0501">Molybdenum cofactor biosynthesis</keyword>
<evidence type="ECO:0000256" key="7">
    <source>
        <dbReference type="ARBA" id="ARBA00022723"/>
    </source>
</evidence>
<dbReference type="PANTHER" id="PTHR10192:SF5">
    <property type="entry name" value="GEPHYRIN"/>
    <property type="match status" value="1"/>
</dbReference>
<comment type="similarity">
    <text evidence="3">In the N-terminal section; belongs to the MoaB/Mog family.</text>
</comment>
<keyword evidence="12" id="KW-0511">Multifunctional enzyme</keyword>
<dbReference type="EMBL" id="JAODUP010001311">
    <property type="protein sequence ID" value="KAK2140563.1"/>
    <property type="molecule type" value="Genomic_DNA"/>
</dbReference>
<dbReference type="SUPFAM" id="SSF53218">
    <property type="entry name" value="Molybdenum cofactor biosynthesis proteins"/>
    <property type="match status" value="2"/>
</dbReference>
<keyword evidence="9" id="KW-0067">ATP-binding</keyword>
<keyword evidence="5 13" id="KW-0500">Molybdenum</keyword>
<dbReference type="InterPro" id="IPR001453">
    <property type="entry name" value="MoaB/Mog_dom"/>
</dbReference>
<dbReference type="CDD" id="cd00886">
    <property type="entry name" value="MogA_MoaB"/>
    <property type="match status" value="1"/>
</dbReference>
<evidence type="ECO:0000256" key="11">
    <source>
        <dbReference type="ARBA" id="ARBA00023150"/>
    </source>
</evidence>
<feature type="region of interest" description="Disordered" evidence="14">
    <location>
        <begin position="599"/>
        <end position="620"/>
    </location>
</feature>
<evidence type="ECO:0000259" key="15">
    <source>
        <dbReference type="SMART" id="SM00852"/>
    </source>
</evidence>
<evidence type="ECO:0000256" key="14">
    <source>
        <dbReference type="SAM" id="MobiDB-lite"/>
    </source>
</evidence>
<dbReference type="Gene3D" id="2.40.340.10">
    <property type="entry name" value="MoeA, C-terminal, domain IV"/>
    <property type="match status" value="1"/>
</dbReference>
<dbReference type="Pfam" id="PF03454">
    <property type="entry name" value="MoeA_C"/>
    <property type="match status" value="1"/>
</dbReference>
<evidence type="ECO:0000256" key="1">
    <source>
        <dbReference type="ARBA" id="ARBA00001946"/>
    </source>
</evidence>
<dbReference type="AlphaFoldDB" id="A0AAD9IUG7"/>
<evidence type="ECO:0000256" key="13">
    <source>
        <dbReference type="RuleBase" id="RU365090"/>
    </source>
</evidence>
<keyword evidence="17" id="KW-1185">Reference proteome</keyword>
<comment type="pathway">
    <text evidence="2 13">Cofactor biosynthesis; molybdopterin biosynthesis.</text>
</comment>
<dbReference type="FunFam" id="2.170.190.11:FF:000001">
    <property type="entry name" value="Molybdopterin molybdenumtransferase"/>
    <property type="match status" value="1"/>
</dbReference>
<dbReference type="InterPro" id="IPR008284">
    <property type="entry name" value="MoCF_biosynth_CS"/>
</dbReference>
<comment type="similarity">
    <text evidence="13">Belongs to the MoeA family.</text>
</comment>
<dbReference type="InterPro" id="IPR036135">
    <property type="entry name" value="MoeA_linker/N_sf"/>
</dbReference>
<dbReference type="GO" id="GO:0061598">
    <property type="term" value="F:molybdopterin adenylyltransferase activity"/>
    <property type="evidence" value="ECO:0007669"/>
    <property type="project" value="UniProtKB-UniRule"/>
</dbReference>
<sequence length="620" mass="67328">MSNKTDGIKVGILTVSDSCFHGQACDKSGDNLKKIISENQLFSATVQFKDTVPDEADQIKDKLEEWCYSGLNLILTTGGTGFAPRDVTPEATKAVIEKETPGLTLAMLKGSLEITPYAMLSRPVCGIKKKTLIINLPGSTKAAQECLDIVMPALPHAFDILLDQHTDVKATHKVLQSQGVVTRGQHKHADESDKEKHDQHHDSHHHQHHHHHHHGYSDSSGVDVSHVARRHRVSPYPMISVQEATDKVMSEVELSGTEMLQYNKCLGRILAEDVLAKDPLPPFPASVKDGYAVLAADGSGIRMVLGDCPAGHMPDETLSSGCCVRISTGAPVPPGADAVIQVEDTELVRQTDDGSTELEIKLLTEPKVGQDIRPVGSDIQQDEKVLSTGQRLGPSELGLLATDLIKDVLLVDLKAMVHFGRVMMKPGKPTAFATLLYKGRKKFVFSLPGNPVSATVTCNLYVIPALKKMAGDGHPETTKIKARLTSALCLDPRPEYHRCCLYWPPGETIPEAVSTGNQMSSRLLSMKAANGLIVLPSCTEKLQGFQKGAVVDVMMTSQGRRYYSDLFVAVGRGPTDVGKPFGSSCGKFSGIYGADDSPSDREYDNAGLPSIQHRDTRTHW</sequence>
<dbReference type="InterPro" id="IPR038987">
    <property type="entry name" value="MoeA-like"/>
</dbReference>
<keyword evidence="10 13" id="KW-0460">Magnesium</keyword>
<evidence type="ECO:0000313" key="17">
    <source>
        <dbReference type="Proteomes" id="UP001208570"/>
    </source>
</evidence>
<dbReference type="InterPro" id="IPR005111">
    <property type="entry name" value="MoeA_C_domain_IV"/>
</dbReference>
<dbReference type="Pfam" id="PF03453">
    <property type="entry name" value="MoeA_N"/>
    <property type="match status" value="1"/>
</dbReference>
<dbReference type="Gene3D" id="3.40.980.10">
    <property type="entry name" value="MoaB/Mog-like domain"/>
    <property type="match status" value="2"/>
</dbReference>
<evidence type="ECO:0000256" key="5">
    <source>
        <dbReference type="ARBA" id="ARBA00022505"/>
    </source>
</evidence>
<dbReference type="SMART" id="SM00852">
    <property type="entry name" value="MoCF_biosynth"/>
    <property type="match status" value="1"/>
</dbReference>
<reference evidence="16" key="1">
    <citation type="journal article" date="2023" name="Mol. Biol. Evol.">
        <title>Third-Generation Sequencing Reveals the Adaptive Role of the Epigenome in Three Deep-Sea Polychaetes.</title>
        <authorList>
            <person name="Perez M."/>
            <person name="Aroh O."/>
            <person name="Sun Y."/>
            <person name="Lan Y."/>
            <person name="Juniper S.K."/>
            <person name="Young C.R."/>
            <person name="Angers B."/>
            <person name="Qian P.Y."/>
        </authorList>
    </citation>
    <scope>NUCLEOTIDE SEQUENCE</scope>
    <source>
        <strain evidence="16">P08H-3</strain>
    </source>
</reference>
<keyword evidence="8" id="KW-0547">Nucleotide-binding</keyword>
<protein>
    <recommendedName>
        <fullName evidence="15">MoaB/Mog domain-containing protein</fullName>
    </recommendedName>
</protein>
<proteinExistence type="inferred from homology"/>
<organism evidence="16 17">
    <name type="scientific">Paralvinella palmiformis</name>
    <dbReference type="NCBI Taxonomy" id="53620"/>
    <lineage>
        <taxon>Eukaryota</taxon>
        <taxon>Metazoa</taxon>
        <taxon>Spiralia</taxon>
        <taxon>Lophotrochozoa</taxon>
        <taxon>Annelida</taxon>
        <taxon>Polychaeta</taxon>
        <taxon>Sedentaria</taxon>
        <taxon>Canalipalpata</taxon>
        <taxon>Terebellida</taxon>
        <taxon>Terebelliformia</taxon>
        <taxon>Alvinellidae</taxon>
        <taxon>Paralvinella</taxon>
    </lineage>
</organism>
<dbReference type="FunFam" id="3.40.980.10:FF:000002">
    <property type="entry name" value="Molybdopterin molybdenumtransferase"/>
    <property type="match status" value="1"/>
</dbReference>
<feature type="compositionally biased region" description="Basic and acidic residues" evidence="14">
    <location>
        <begin position="187"/>
        <end position="201"/>
    </location>
</feature>
<name>A0AAD9IUG7_9ANNE</name>
<evidence type="ECO:0000256" key="6">
    <source>
        <dbReference type="ARBA" id="ARBA00022679"/>
    </source>
</evidence>
<keyword evidence="6 13" id="KW-0808">Transferase</keyword>
<comment type="catalytic activity">
    <reaction evidence="13">
        <text>molybdopterin + ATP + H(+) = adenylyl-molybdopterin + diphosphate</text>
        <dbReference type="Rhea" id="RHEA:31331"/>
        <dbReference type="ChEBI" id="CHEBI:15378"/>
        <dbReference type="ChEBI" id="CHEBI:30616"/>
        <dbReference type="ChEBI" id="CHEBI:33019"/>
        <dbReference type="ChEBI" id="CHEBI:58698"/>
        <dbReference type="ChEBI" id="CHEBI:62727"/>
    </reaction>
</comment>
<dbReference type="CDD" id="cd00887">
    <property type="entry name" value="MoeA"/>
    <property type="match status" value="1"/>
</dbReference>
<evidence type="ECO:0000256" key="8">
    <source>
        <dbReference type="ARBA" id="ARBA00022741"/>
    </source>
</evidence>
<feature type="compositionally biased region" description="Basic residues" evidence="14">
    <location>
        <begin position="202"/>
        <end position="214"/>
    </location>
</feature>
<comment type="caution">
    <text evidence="16">The sequence shown here is derived from an EMBL/GenBank/DDBJ whole genome shotgun (WGS) entry which is preliminary data.</text>
</comment>
<comment type="function">
    <text evidence="13">Catalyzes two steps in the biosynthesis of the molybdenum cofactor. In the first step, molybdopterin is adenylated. Subsequently, molybdate is inserted into adenylated molybdopterin and AMP is released.</text>
</comment>
<evidence type="ECO:0000256" key="9">
    <source>
        <dbReference type="ARBA" id="ARBA00022840"/>
    </source>
</evidence>
<dbReference type="InterPro" id="IPR005110">
    <property type="entry name" value="MoeA_linker/N"/>
</dbReference>
<accession>A0AAD9IUG7</accession>
<evidence type="ECO:0000313" key="16">
    <source>
        <dbReference type="EMBL" id="KAK2140563.1"/>
    </source>
</evidence>
<dbReference type="SUPFAM" id="SSF63867">
    <property type="entry name" value="MoeA C-terminal domain-like"/>
    <property type="match status" value="1"/>
</dbReference>
<dbReference type="PANTHER" id="PTHR10192">
    <property type="entry name" value="MOLYBDOPTERIN BIOSYNTHESIS PROTEIN"/>
    <property type="match status" value="1"/>
</dbReference>
<dbReference type="Pfam" id="PF00994">
    <property type="entry name" value="MoCF_biosynth"/>
    <property type="match status" value="2"/>
</dbReference>
<evidence type="ECO:0000256" key="4">
    <source>
        <dbReference type="ARBA" id="ARBA00008339"/>
    </source>
</evidence>
<evidence type="ECO:0000256" key="12">
    <source>
        <dbReference type="ARBA" id="ARBA00023268"/>
    </source>
</evidence>
<gene>
    <name evidence="16" type="ORF">LSH36_1311g00001</name>
</gene>
<evidence type="ECO:0000256" key="2">
    <source>
        <dbReference type="ARBA" id="ARBA00005046"/>
    </source>
</evidence>
<dbReference type="Gene3D" id="2.170.190.11">
    <property type="entry name" value="Molybdopterin biosynthesis moea protein, domain 3"/>
    <property type="match status" value="1"/>
</dbReference>
<dbReference type="GO" id="GO:0046872">
    <property type="term" value="F:metal ion binding"/>
    <property type="evidence" value="ECO:0007669"/>
    <property type="project" value="UniProtKB-UniRule"/>
</dbReference>
<dbReference type="GO" id="GO:0006777">
    <property type="term" value="P:Mo-molybdopterin cofactor biosynthetic process"/>
    <property type="evidence" value="ECO:0007669"/>
    <property type="project" value="UniProtKB-UniRule"/>
</dbReference>
<dbReference type="GO" id="GO:0061599">
    <property type="term" value="F:molybdopterin molybdotransferase activity"/>
    <property type="evidence" value="ECO:0007669"/>
    <property type="project" value="UniProtKB-UniRule"/>
</dbReference>
<feature type="region of interest" description="Disordered" evidence="14">
    <location>
        <begin position="177"/>
        <end position="223"/>
    </location>
</feature>
<comment type="similarity">
    <text evidence="4">In the C-terminal section; belongs to the MoeA family.</text>
</comment>